<dbReference type="PROSITE" id="PS50041">
    <property type="entry name" value="C_TYPE_LECTIN_2"/>
    <property type="match status" value="1"/>
</dbReference>
<evidence type="ECO:0000256" key="8">
    <source>
        <dbReference type="ARBA" id="ARBA00023157"/>
    </source>
</evidence>
<dbReference type="Pfam" id="PF13385">
    <property type="entry name" value="Laminin_G_3"/>
    <property type="match status" value="1"/>
</dbReference>
<dbReference type="InterPro" id="IPR002172">
    <property type="entry name" value="LDrepeatLR_classA_rpt"/>
</dbReference>
<dbReference type="Pfam" id="PF02931">
    <property type="entry name" value="Neur_chan_LBD"/>
    <property type="match status" value="1"/>
</dbReference>
<dbReference type="InterPro" id="IPR023415">
    <property type="entry name" value="LDLR_class-A_CS"/>
</dbReference>
<comment type="caution">
    <text evidence="13">The sequence shown here is derived from an EMBL/GenBank/DDBJ whole genome shotgun (WGS) entry which is preliminary data.</text>
</comment>
<dbReference type="CDD" id="cd00112">
    <property type="entry name" value="LDLa"/>
    <property type="match status" value="1"/>
</dbReference>
<dbReference type="Gene3D" id="2.60.120.200">
    <property type="match status" value="1"/>
</dbReference>
<dbReference type="SMART" id="SM00192">
    <property type="entry name" value="LDLa"/>
    <property type="match status" value="1"/>
</dbReference>
<dbReference type="SUPFAM" id="SSF56436">
    <property type="entry name" value="C-type lectin-like"/>
    <property type="match status" value="1"/>
</dbReference>
<keyword evidence="4" id="KW-0732">Signal</keyword>
<dbReference type="GO" id="GO:0046872">
    <property type="term" value="F:metal ion binding"/>
    <property type="evidence" value="ECO:0007669"/>
    <property type="project" value="UniProtKB-KW"/>
</dbReference>
<dbReference type="SUPFAM" id="SSF49899">
    <property type="entry name" value="Concanavalin A-like lectins/glucanases"/>
    <property type="match status" value="1"/>
</dbReference>
<gene>
    <name evidence="13" type="ORF">C7M84_017168</name>
</gene>
<dbReference type="InterPro" id="IPR036734">
    <property type="entry name" value="Neur_chan_lig-bd_sf"/>
</dbReference>
<dbReference type="EMBL" id="QCYY01003172">
    <property type="protein sequence ID" value="ROT64886.1"/>
    <property type="molecule type" value="Genomic_DNA"/>
</dbReference>
<dbReference type="Proteomes" id="UP000283509">
    <property type="component" value="Unassembled WGS sequence"/>
</dbReference>
<dbReference type="AlphaFoldDB" id="A0A423SKZ4"/>
<dbReference type="SUPFAM" id="SSF63712">
    <property type="entry name" value="Nicotinic receptor ligand binding domain-like"/>
    <property type="match status" value="1"/>
</dbReference>
<dbReference type="InterPro" id="IPR013320">
    <property type="entry name" value="ConA-like_dom_sf"/>
</dbReference>
<keyword evidence="11" id="KW-1133">Transmembrane helix</keyword>
<dbReference type="PANTHER" id="PTHR19277">
    <property type="entry name" value="PENTRAXIN"/>
    <property type="match status" value="1"/>
</dbReference>
<evidence type="ECO:0000256" key="3">
    <source>
        <dbReference type="ARBA" id="ARBA00022723"/>
    </source>
</evidence>
<keyword evidence="11" id="KW-0812">Transmembrane</keyword>
<reference evidence="13 14" key="1">
    <citation type="submission" date="2018-04" db="EMBL/GenBank/DDBJ databases">
        <authorList>
            <person name="Zhang X."/>
            <person name="Yuan J."/>
            <person name="Li F."/>
            <person name="Xiang J."/>
        </authorList>
    </citation>
    <scope>NUCLEOTIDE SEQUENCE [LARGE SCALE GENOMIC DNA]</scope>
    <source>
        <tissue evidence="13">Muscle</tissue>
    </source>
</reference>
<dbReference type="PROSITE" id="PS50068">
    <property type="entry name" value="LDLRA_2"/>
    <property type="match status" value="1"/>
</dbReference>
<name>A0A423SKZ4_PENVA</name>
<dbReference type="InterPro" id="IPR001304">
    <property type="entry name" value="C-type_lectin-like"/>
</dbReference>
<dbReference type="PROSITE" id="PS00236">
    <property type="entry name" value="NEUROTR_ION_CHANNEL"/>
    <property type="match status" value="1"/>
</dbReference>
<evidence type="ECO:0000256" key="7">
    <source>
        <dbReference type="ARBA" id="ARBA00023136"/>
    </source>
</evidence>
<keyword evidence="8 10" id="KW-1015">Disulfide bond</keyword>
<protein>
    <submittedName>
        <fullName evidence="13">Putative G-protein coupled receptor</fullName>
    </submittedName>
</protein>
<dbReference type="OrthoDB" id="6347073at2759"/>
<evidence type="ECO:0000256" key="2">
    <source>
        <dbReference type="ARBA" id="ARBA00004370"/>
    </source>
</evidence>
<keyword evidence="5" id="KW-0677">Repeat</keyword>
<keyword evidence="3" id="KW-0479">Metal-binding</keyword>
<dbReference type="Gene3D" id="2.70.170.10">
    <property type="entry name" value="Neurotransmitter-gated ion-channel ligand-binding domain"/>
    <property type="match status" value="1"/>
</dbReference>
<dbReference type="Gene3D" id="4.10.400.10">
    <property type="entry name" value="Low-density Lipoprotein Receptor"/>
    <property type="match status" value="1"/>
</dbReference>
<dbReference type="Pfam" id="PF00059">
    <property type="entry name" value="Lectin_C"/>
    <property type="match status" value="1"/>
</dbReference>
<dbReference type="PROSITE" id="PS01209">
    <property type="entry name" value="LDLRA_1"/>
    <property type="match status" value="1"/>
</dbReference>
<evidence type="ECO:0000313" key="14">
    <source>
        <dbReference type="Proteomes" id="UP000283509"/>
    </source>
</evidence>
<evidence type="ECO:0000256" key="11">
    <source>
        <dbReference type="SAM" id="Phobius"/>
    </source>
</evidence>
<dbReference type="InterPro" id="IPR018000">
    <property type="entry name" value="Neurotransmitter_ion_chnl_CS"/>
</dbReference>
<dbReference type="GO" id="GO:0005230">
    <property type="term" value="F:extracellular ligand-gated monoatomic ion channel activity"/>
    <property type="evidence" value="ECO:0007669"/>
    <property type="project" value="InterPro"/>
</dbReference>
<dbReference type="InterPro" id="IPR016186">
    <property type="entry name" value="C-type_lectin-like/link_sf"/>
</dbReference>
<dbReference type="GO" id="GO:0016020">
    <property type="term" value="C:membrane"/>
    <property type="evidence" value="ECO:0007669"/>
    <property type="project" value="UniProtKB-SubCell"/>
</dbReference>
<comment type="cofactor">
    <cofactor evidence="1">
        <name>Ca(2+)</name>
        <dbReference type="ChEBI" id="CHEBI:29108"/>
    </cofactor>
</comment>
<feature type="transmembrane region" description="Helical" evidence="11">
    <location>
        <begin position="746"/>
        <end position="768"/>
    </location>
</feature>
<evidence type="ECO:0000256" key="6">
    <source>
        <dbReference type="ARBA" id="ARBA00022837"/>
    </source>
</evidence>
<reference evidence="13 14" key="2">
    <citation type="submission" date="2019-01" db="EMBL/GenBank/DDBJ databases">
        <title>The decoding of complex shrimp genome reveals the adaptation for benthos swimmer, frequently molting mechanism and breeding impact on genome.</title>
        <authorList>
            <person name="Sun Y."/>
            <person name="Gao Y."/>
            <person name="Yu Y."/>
        </authorList>
    </citation>
    <scope>NUCLEOTIDE SEQUENCE [LARGE SCALE GENOMIC DNA]</scope>
    <source>
        <tissue evidence="13">Muscle</tissue>
    </source>
</reference>
<dbReference type="InterPro" id="IPR016187">
    <property type="entry name" value="CTDL_fold"/>
</dbReference>
<keyword evidence="14" id="KW-1185">Reference proteome</keyword>
<dbReference type="InterPro" id="IPR006202">
    <property type="entry name" value="Neur_chan_lig-bd"/>
</dbReference>
<dbReference type="Pfam" id="PF00057">
    <property type="entry name" value="Ldl_recept_a"/>
    <property type="match status" value="1"/>
</dbReference>
<dbReference type="FunFam" id="4.10.400.10:FF:000034">
    <property type="entry name" value="Low-density lipoprotein receptor-related protein 2"/>
    <property type="match status" value="1"/>
</dbReference>
<feature type="disulfide bond" evidence="10">
    <location>
        <begin position="457"/>
        <end position="469"/>
    </location>
</feature>
<feature type="disulfide bond" evidence="10">
    <location>
        <begin position="464"/>
        <end position="482"/>
    </location>
</feature>
<dbReference type="InterPro" id="IPR036055">
    <property type="entry name" value="LDL_receptor-like_sf"/>
</dbReference>
<feature type="domain" description="C-type lectin" evidence="12">
    <location>
        <begin position="258"/>
        <end position="359"/>
    </location>
</feature>
<organism evidence="13 14">
    <name type="scientific">Penaeus vannamei</name>
    <name type="common">Whiteleg shrimp</name>
    <name type="synonym">Litopenaeus vannamei</name>
    <dbReference type="NCBI Taxonomy" id="6689"/>
    <lineage>
        <taxon>Eukaryota</taxon>
        <taxon>Metazoa</taxon>
        <taxon>Ecdysozoa</taxon>
        <taxon>Arthropoda</taxon>
        <taxon>Crustacea</taxon>
        <taxon>Multicrustacea</taxon>
        <taxon>Malacostraca</taxon>
        <taxon>Eumalacostraca</taxon>
        <taxon>Eucarida</taxon>
        <taxon>Decapoda</taxon>
        <taxon>Dendrobranchiata</taxon>
        <taxon>Penaeoidea</taxon>
        <taxon>Penaeidae</taxon>
        <taxon>Penaeus</taxon>
    </lineage>
</organism>
<evidence type="ECO:0000256" key="9">
    <source>
        <dbReference type="ARBA" id="ARBA00023180"/>
    </source>
</evidence>
<dbReference type="InterPro" id="IPR051360">
    <property type="entry name" value="Neuronal_Pentraxin_Related"/>
</dbReference>
<accession>A0A423SKZ4</accession>
<comment type="subcellular location">
    <subcellularLocation>
        <location evidence="2">Membrane</location>
    </subcellularLocation>
</comment>
<keyword evidence="13" id="KW-0675">Receptor</keyword>
<dbReference type="PANTHER" id="PTHR19277:SF161">
    <property type="entry name" value="LAMININ G DOMAIN-CONTAINING PROTEIN"/>
    <property type="match status" value="1"/>
</dbReference>
<keyword evidence="6" id="KW-0106">Calcium</keyword>
<proteinExistence type="predicted"/>
<evidence type="ECO:0000259" key="12">
    <source>
        <dbReference type="PROSITE" id="PS50041"/>
    </source>
</evidence>
<evidence type="ECO:0000256" key="5">
    <source>
        <dbReference type="ARBA" id="ARBA00022737"/>
    </source>
</evidence>
<dbReference type="Gene3D" id="3.10.100.10">
    <property type="entry name" value="Mannose-Binding Protein A, subunit A"/>
    <property type="match status" value="1"/>
</dbReference>
<evidence type="ECO:0000256" key="10">
    <source>
        <dbReference type="PROSITE-ProRule" id="PRU00124"/>
    </source>
</evidence>
<evidence type="ECO:0000256" key="4">
    <source>
        <dbReference type="ARBA" id="ARBA00022729"/>
    </source>
</evidence>
<keyword evidence="7 11" id="KW-0472">Membrane</keyword>
<dbReference type="SUPFAM" id="SSF57424">
    <property type="entry name" value="LDL receptor-like module"/>
    <property type="match status" value="1"/>
</dbReference>
<keyword evidence="9" id="KW-0325">Glycoprotein</keyword>
<evidence type="ECO:0000256" key="1">
    <source>
        <dbReference type="ARBA" id="ARBA00001913"/>
    </source>
</evidence>
<evidence type="ECO:0000313" key="13">
    <source>
        <dbReference type="EMBL" id="ROT64886.1"/>
    </source>
</evidence>
<sequence length="771" mass="87024">MFLFPLRYDFAVLIAAPTPARSERVLLLQADGLMTNESWAQSSVVAPPTPSASVCIRFKVFFFRPLTHVFSLTSKEESREINGGLLNVNKEGPCFDPGQKVFVDYVRPIVSSAFYFLGISEPLQVLTWYHYCLTYDHTNATIAAYLDGNLQGTISRNTTRRFAEATLVLGQYSIEYLKGYTQARSFSGHLTHAGVWNRPLSPQEVAELAACGSVRRGLVIPWDQEWILSNASFIEVATEDICEKKTKASYLKLSAMPYAAALHACSGLGGRLPVPRDLAHALELIQQLREPEAIAQTWVGATDEGVEGTYVDFYSGKPMTWFRWGSNDPNGLQWQNCLILDEDFLHDYPCHVSRETLCFLPTQLEWTLRGPCEEDTANYKFSLLHPAKGQVVFRGYYQYEIAEEGDAWVWRNALTDEVLGRLPHEAERWPMGRKNWTIEGEVCERSGVQQVLQLSSCTPGQFTCRDGSCIPRPLRCDRRPDCHDESDERECRLVQPPLGYHHSLPPPGSAPGVPLPVGLSMKIVSLSLSDKDSYLETTYHLNMTWSDLRLRFHNLKGASRLNQVPTTEHDTLWSPTLTMVNVRGTERTMVDSEAVLTIHREGEPLEDDFTVPEDIYAYLGSENHLSVERKYTSQFLCDLDLALYPFDVQRCFMALEVLSAATDFVVLEEAISTVSYVGAKLLIEYELLSAASGIGSSIRVAPAEGKEARDVPLKALPKPTRGLSRWVLGGDIESHLERNRKLCDKLYKYAMIFIPCYFLFFNVVYWLYIFA</sequence>
<feature type="disulfide bond" evidence="10">
    <location>
        <begin position="476"/>
        <end position="491"/>
    </location>
</feature>